<dbReference type="InterPro" id="IPR000573">
    <property type="entry name" value="AconitaseA/IPMdHydase_ssu_swvl"/>
</dbReference>
<dbReference type="InterPro" id="IPR036008">
    <property type="entry name" value="Aconitase_4Fe-4S_dom"/>
</dbReference>
<keyword evidence="4 7" id="KW-0408">Iron</keyword>
<dbReference type="AlphaFoldDB" id="A0AB39Q8Q8"/>
<dbReference type="GO" id="GO:0046872">
    <property type="term" value="F:metal ion binding"/>
    <property type="evidence" value="ECO:0007669"/>
    <property type="project" value="UniProtKB-KW"/>
</dbReference>
<dbReference type="GO" id="GO:0051539">
    <property type="term" value="F:4 iron, 4 sulfur cluster binding"/>
    <property type="evidence" value="ECO:0007669"/>
    <property type="project" value="UniProtKB-KW"/>
</dbReference>
<comment type="cofactor">
    <cofactor evidence="1">
        <name>[4Fe-4S] cluster</name>
        <dbReference type="ChEBI" id="CHEBI:49883"/>
    </cofactor>
</comment>
<dbReference type="FunFam" id="3.20.19.10:FF:000001">
    <property type="entry name" value="Aconitate hydratase"/>
    <property type="match status" value="1"/>
</dbReference>
<evidence type="ECO:0000256" key="6">
    <source>
        <dbReference type="ARBA" id="ARBA00023239"/>
    </source>
</evidence>
<keyword evidence="5 7" id="KW-0411">Iron-sulfur</keyword>
<dbReference type="EMBL" id="CP163439">
    <property type="protein sequence ID" value="XDQ38939.1"/>
    <property type="molecule type" value="Genomic_DNA"/>
</dbReference>
<dbReference type="Gene3D" id="3.20.19.10">
    <property type="entry name" value="Aconitase, domain 4"/>
    <property type="match status" value="1"/>
</dbReference>
<sequence>MQPAVPAHLVVDHSVRVDRSGTADALRVNAELEFARNHERYALLRWAEQAFEGFRVIPPGAGIVHQVNLERLAQVVTVTDGPGPRLARPDTVLGTDSHTPMVGALGVLGWGVGGIEATSVLLGEPVLLPAPRVVGVRLTGRLPAGSTATDLVLTLTERLRGYGVVGAFVEFFGDGCAALTVPDRATVANMAPDYGATTALFPVDDETLRFLRTTGRPPAQVALTERYLRAQDLFRGGDADTKVRYAEELTVDLADVEPCVAGPARPDQRVPLAAVPRSLTEGHGIGRTRGREAAGPDDGAVFIAALTSCTNTSHPGSMLTAGLVAEAAVRLGLQVPSWVKTSLAPGSRTVPAYLGRAGVLPALEKLGFHVVAFGCTTCHGMSGDLLPQARRAADAGVLGTAVLSGNRNFEGRVHPEVKAAYLASPGLVVAYALAGTVMRDLTKEPVGVTPEGREVFLAELWPSPEEVQAAVRAAVGPGLYEEAYADLYEGGARWRALDAPQGELYTWPDGSDYILEPPYIAPVAAAPTPGPERTGAAGGDVVGARILALLGDAVSTDHISPVGTIRPDSDAGRHLTRIGVPEAEFNSFGARRGNHHVMVRGTFGSPRLRNALAGGREGPWTRRGPDGALESIHDAAERYRAEGVPLIVVAGRDYGCGSARDWAAKGTALLGVRAVLARSFERIHRSNLVGMGVLPLLFPADTDAGTLGLEGAEEIDLLGLSGLSPLGKVTVRVHRSDGAVTVFDAVAALETDREVAYFAAGGVLRYTAARLLREHGG</sequence>
<evidence type="ECO:0000259" key="8">
    <source>
        <dbReference type="Pfam" id="PF00330"/>
    </source>
</evidence>
<proteinExistence type="inferred from homology"/>
<evidence type="ECO:0000256" key="2">
    <source>
        <dbReference type="ARBA" id="ARBA00007185"/>
    </source>
</evidence>
<accession>A0AB39Q8Q8</accession>
<evidence type="ECO:0000256" key="5">
    <source>
        <dbReference type="ARBA" id="ARBA00023014"/>
    </source>
</evidence>
<dbReference type="PRINTS" id="PR00415">
    <property type="entry name" value="ACONITASE"/>
</dbReference>
<comment type="catalytic activity">
    <reaction evidence="7">
        <text>citrate = D-threo-isocitrate</text>
        <dbReference type="Rhea" id="RHEA:10336"/>
        <dbReference type="ChEBI" id="CHEBI:15562"/>
        <dbReference type="ChEBI" id="CHEBI:16947"/>
        <dbReference type="EC" id="4.2.1.3"/>
    </reaction>
</comment>
<keyword evidence="7" id="KW-0004">4Fe-4S</keyword>
<evidence type="ECO:0000256" key="4">
    <source>
        <dbReference type="ARBA" id="ARBA00023004"/>
    </source>
</evidence>
<evidence type="ECO:0000259" key="9">
    <source>
        <dbReference type="Pfam" id="PF00694"/>
    </source>
</evidence>
<keyword evidence="3" id="KW-0479">Metal-binding</keyword>
<comment type="similarity">
    <text evidence="2 7">Belongs to the aconitase/IPM isomerase family.</text>
</comment>
<protein>
    <recommendedName>
        <fullName evidence="7">Aconitate hydratase</fullName>
        <shortName evidence="7">Aconitase</shortName>
        <ecNumber evidence="7">4.2.1.3</ecNumber>
    </recommendedName>
</protein>
<dbReference type="Pfam" id="PF00330">
    <property type="entry name" value="Aconitase"/>
    <property type="match status" value="1"/>
</dbReference>
<dbReference type="InterPro" id="IPR015928">
    <property type="entry name" value="Aconitase/3IPM_dehydase_swvl"/>
</dbReference>
<comment type="function">
    <text evidence="7">Catalyzes the isomerization of citrate to isocitrate via cis-aconitate.</text>
</comment>
<dbReference type="RefSeq" id="WP_369173675.1">
    <property type="nucleotide sequence ID" value="NZ_CP163439.1"/>
</dbReference>
<organism evidence="10">
    <name type="scientific">Streptomyces sp. R28</name>
    <dbReference type="NCBI Taxonomy" id="3238628"/>
    <lineage>
        <taxon>Bacteria</taxon>
        <taxon>Bacillati</taxon>
        <taxon>Actinomycetota</taxon>
        <taxon>Actinomycetes</taxon>
        <taxon>Kitasatosporales</taxon>
        <taxon>Streptomycetaceae</taxon>
        <taxon>Streptomyces</taxon>
    </lineage>
</organism>
<dbReference type="NCBIfam" id="TIGR01341">
    <property type="entry name" value="aconitase_1"/>
    <property type="match status" value="1"/>
</dbReference>
<dbReference type="Gene3D" id="3.30.499.10">
    <property type="entry name" value="Aconitase, domain 3"/>
    <property type="match status" value="2"/>
</dbReference>
<dbReference type="SUPFAM" id="SSF52016">
    <property type="entry name" value="LeuD/IlvD-like"/>
    <property type="match status" value="1"/>
</dbReference>
<reference evidence="10" key="1">
    <citation type="submission" date="2024-07" db="EMBL/GenBank/DDBJ databases">
        <authorList>
            <person name="Yu S.T."/>
        </authorList>
    </citation>
    <scope>NUCLEOTIDE SEQUENCE</scope>
    <source>
        <strain evidence="10">R28</strain>
    </source>
</reference>
<dbReference type="InterPro" id="IPR006249">
    <property type="entry name" value="Aconitase/IRP2"/>
</dbReference>
<feature type="domain" description="Aconitase/3-isopropylmalate dehydratase large subunit alpha/beta/alpha" evidence="8">
    <location>
        <begin position="1"/>
        <end position="435"/>
    </location>
</feature>
<dbReference type="InterPro" id="IPR001030">
    <property type="entry name" value="Acoase/IPM_deHydtase_lsu_aba"/>
</dbReference>
<dbReference type="Gene3D" id="6.10.190.10">
    <property type="match status" value="1"/>
</dbReference>
<dbReference type="SUPFAM" id="SSF53732">
    <property type="entry name" value="Aconitase iron-sulfur domain"/>
    <property type="match status" value="1"/>
</dbReference>
<dbReference type="NCBIfam" id="NF006757">
    <property type="entry name" value="PRK09277.1"/>
    <property type="match status" value="1"/>
</dbReference>
<keyword evidence="6 7" id="KW-0456">Lyase</keyword>
<evidence type="ECO:0000256" key="7">
    <source>
        <dbReference type="RuleBase" id="RU361275"/>
    </source>
</evidence>
<feature type="domain" description="Aconitase A/isopropylmalate dehydratase small subunit swivel" evidence="9">
    <location>
        <begin position="575"/>
        <end position="700"/>
    </location>
</feature>
<evidence type="ECO:0000313" key="10">
    <source>
        <dbReference type="EMBL" id="XDQ38939.1"/>
    </source>
</evidence>
<dbReference type="GO" id="GO:0003994">
    <property type="term" value="F:aconitate hydratase activity"/>
    <property type="evidence" value="ECO:0007669"/>
    <property type="project" value="UniProtKB-EC"/>
</dbReference>
<dbReference type="Pfam" id="PF00694">
    <property type="entry name" value="Aconitase_C"/>
    <property type="match status" value="1"/>
</dbReference>
<dbReference type="InterPro" id="IPR015931">
    <property type="entry name" value="Acnase/IPM_dHydase_lsu_aba_1/3"/>
</dbReference>
<evidence type="ECO:0000256" key="3">
    <source>
        <dbReference type="ARBA" id="ARBA00022723"/>
    </source>
</evidence>
<evidence type="ECO:0000256" key="1">
    <source>
        <dbReference type="ARBA" id="ARBA00001966"/>
    </source>
</evidence>
<dbReference type="PANTHER" id="PTHR11670">
    <property type="entry name" value="ACONITASE/IRON-RESPONSIVE ELEMENT FAMILY MEMBER"/>
    <property type="match status" value="1"/>
</dbReference>
<dbReference type="EC" id="4.2.1.3" evidence="7"/>
<name>A0AB39Q8Q8_9ACTN</name>
<gene>
    <name evidence="10" type="primary">acnA</name>
    <name evidence="10" type="ORF">AB5J49_39370</name>
</gene>
<dbReference type="NCBIfam" id="NF009520">
    <property type="entry name" value="PRK12881.1"/>
    <property type="match status" value="1"/>
</dbReference>